<keyword evidence="3 5" id="KW-1133">Transmembrane helix</keyword>
<protein>
    <submittedName>
        <fullName evidence="7">O-antigen ligase</fullName>
    </submittedName>
</protein>
<evidence type="ECO:0000259" key="6">
    <source>
        <dbReference type="Pfam" id="PF04932"/>
    </source>
</evidence>
<comment type="caution">
    <text evidence="7">The sequence shown here is derived from an EMBL/GenBank/DDBJ whole genome shotgun (WGS) entry which is preliminary data.</text>
</comment>
<feature type="transmembrane region" description="Helical" evidence="5">
    <location>
        <begin position="399"/>
        <end position="416"/>
    </location>
</feature>
<feature type="transmembrane region" description="Helical" evidence="5">
    <location>
        <begin position="90"/>
        <end position="108"/>
    </location>
</feature>
<dbReference type="InterPro" id="IPR007016">
    <property type="entry name" value="O-antigen_ligase-rel_domated"/>
</dbReference>
<dbReference type="AlphaFoldDB" id="A0A2W7IGE9"/>
<feature type="transmembrane region" description="Helical" evidence="5">
    <location>
        <begin position="37"/>
        <end position="56"/>
    </location>
</feature>
<keyword evidence="8" id="KW-1185">Reference proteome</keyword>
<feature type="transmembrane region" description="Helical" evidence="5">
    <location>
        <begin position="238"/>
        <end position="257"/>
    </location>
</feature>
<gene>
    <name evidence="7" type="ORF">LX95_00549</name>
</gene>
<evidence type="ECO:0000313" key="8">
    <source>
        <dbReference type="Proteomes" id="UP000249542"/>
    </source>
</evidence>
<evidence type="ECO:0000256" key="3">
    <source>
        <dbReference type="ARBA" id="ARBA00022989"/>
    </source>
</evidence>
<feature type="transmembrane region" description="Helical" evidence="5">
    <location>
        <begin position="343"/>
        <end position="363"/>
    </location>
</feature>
<dbReference type="PANTHER" id="PTHR37422:SF13">
    <property type="entry name" value="LIPOPOLYSACCHARIDE BIOSYNTHESIS PROTEIN PA4999-RELATED"/>
    <property type="match status" value="1"/>
</dbReference>
<keyword evidence="4 5" id="KW-0472">Membrane</keyword>
<dbReference type="PROSITE" id="PS51257">
    <property type="entry name" value="PROKAR_LIPOPROTEIN"/>
    <property type="match status" value="1"/>
</dbReference>
<feature type="transmembrane region" description="Helical" evidence="5">
    <location>
        <begin position="12"/>
        <end position="31"/>
    </location>
</feature>
<dbReference type="GO" id="GO:0016020">
    <property type="term" value="C:membrane"/>
    <property type="evidence" value="ECO:0007669"/>
    <property type="project" value="UniProtKB-SubCell"/>
</dbReference>
<dbReference type="Proteomes" id="UP000249542">
    <property type="component" value="Unassembled WGS sequence"/>
</dbReference>
<reference evidence="7 8" key="1">
    <citation type="submission" date="2018-06" db="EMBL/GenBank/DDBJ databases">
        <title>Genomic Encyclopedia of Archaeal and Bacterial Type Strains, Phase II (KMG-II): from individual species to whole genera.</title>
        <authorList>
            <person name="Goeker M."/>
        </authorList>
    </citation>
    <scope>NUCLEOTIDE SEQUENCE [LARGE SCALE GENOMIC DNA]</scope>
    <source>
        <strain evidence="7 8">DSM 15361</strain>
    </source>
</reference>
<evidence type="ECO:0000256" key="1">
    <source>
        <dbReference type="ARBA" id="ARBA00004141"/>
    </source>
</evidence>
<dbReference type="RefSeq" id="WP_111539877.1">
    <property type="nucleotide sequence ID" value="NZ_QKYV01000001.1"/>
</dbReference>
<feature type="transmembrane region" description="Helical" evidence="5">
    <location>
        <begin position="375"/>
        <end position="394"/>
    </location>
</feature>
<accession>A0A2W7IGE9</accession>
<dbReference type="EMBL" id="QKYV01000001">
    <property type="protein sequence ID" value="PZW44215.1"/>
    <property type="molecule type" value="Genomic_DNA"/>
</dbReference>
<evidence type="ECO:0000256" key="4">
    <source>
        <dbReference type="ARBA" id="ARBA00023136"/>
    </source>
</evidence>
<keyword evidence="2 5" id="KW-0812">Transmembrane</keyword>
<evidence type="ECO:0000256" key="2">
    <source>
        <dbReference type="ARBA" id="ARBA00022692"/>
    </source>
</evidence>
<sequence length="428" mass="49299">MNKQETIKDKYHILNVLTLACILIATFFLPLKTSLSNFGLIGLVITTFIAFGVSGFQKKGKLSFFLLFSPMVFFLPLIWGWIYSPIQPEAFKEISKYVFLGLVPLLLFRKDIQATTFRKYASMGLLTGAVLSAVILITINLYNYSKTDLQLHWLLNNDFTGINFVEPFSGMHTIYMGIYYVMAVAILLFGNLKLRILWRVLIFTILVLGIIFIASRISYFITVLLIGLYLIHNLSFKIFSIIATITIIIGVLSFSFLKQTYIYKKTVEGTEWELRDNIGTYNTDNTFKVDSRYSRWKVALEAIKEKPILGFGGGTENEILLEKYKTNKMQNSINREYNAHNQFLGATLRFGIFSFLLMLVYFVRNSITAFKYQNLLFLSFLTILFWSFMIENVLDRNMGINFVALFGTLFYAEFLAKESKLENDELAQ</sequence>
<evidence type="ECO:0000313" key="7">
    <source>
        <dbReference type="EMBL" id="PZW44215.1"/>
    </source>
</evidence>
<name>A0A2W7IGE9_9FLAO</name>
<organism evidence="7 8">
    <name type="scientific">Mesonia algae</name>
    <dbReference type="NCBI Taxonomy" id="213248"/>
    <lineage>
        <taxon>Bacteria</taxon>
        <taxon>Pseudomonadati</taxon>
        <taxon>Bacteroidota</taxon>
        <taxon>Flavobacteriia</taxon>
        <taxon>Flavobacteriales</taxon>
        <taxon>Flavobacteriaceae</taxon>
        <taxon>Mesonia</taxon>
    </lineage>
</organism>
<comment type="subcellular location">
    <subcellularLocation>
        <location evidence="1">Membrane</location>
        <topology evidence="1">Multi-pass membrane protein</topology>
    </subcellularLocation>
</comment>
<proteinExistence type="predicted"/>
<feature type="domain" description="O-antigen ligase-related" evidence="6">
    <location>
        <begin position="202"/>
        <end position="358"/>
    </location>
</feature>
<dbReference type="PANTHER" id="PTHR37422">
    <property type="entry name" value="TEICHURONIC ACID BIOSYNTHESIS PROTEIN TUAE"/>
    <property type="match status" value="1"/>
</dbReference>
<feature type="transmembrane region" description="Helical" evidence="5">
    <location>
        <begin position="120"/>
        <end position="142"/>
    </location>
</feature>
<feature type="transmembrane region" description="Helical" evidence="5">
    <location>
        <begin position="201"/>
        <end position="232"/>
    </location>
</feature>
<keyword evidence="7" id="KW-0436">Ligase</keyword>
<feature type="transmembrane region" description="Helical" evidence="5">
    <location>
        <begin position="63"/>
        <end position="84"/>
    </location>
</feature>
<evidence type="ECO:0000256" key="5">
    <source>
        <dbReference type="SAM" id="Phobius"/>
    </source>
</evidence>
<feature type="transmembrane region" description="Helical" evidence="5">
    <location>
        <begin position="174"/>
        <end position="194"/>
    </location>
</feature>
<dbReference type="GO" id="GO:0016874">
    <property type="term" value="F:ligase activity"/>
    <property type="evidence" value="ECO:0007669"/>
    <property type="project" value="UniProtKB-KW"/>
</dbReference>
<dbReference type="Pfam" id="PF04932">
    <property type="entry name" value="Wzy_C"/>
    <property type="match status" value="1"/>
</dbReference>
<dbReference type="InterPro" id="IPR051533">
    <property type="entry name" value="WaaL-like"/>
</dbReference>